<dbReference type="PANTHER" id="PTHR34448:SF1">
    <property type="entry name" value="BLL6088 PROTEIN"/>
    <property type="match status" value="1"/>
</dbReference>
<dbReference type="PANTHER" id="PTHR34448">
    <property type="entry name" value="AMINOPEPTIDASE"/>
    <property type="match status" value="1"/>
</dbReference>
<protein>
    <submittedName>
        <fullName evidence="10">Aminopeptidase</fullName>
    </submittedName>
</protein>
<gene>
    <name evidence="10" type="ORF">ACFSCX_22145</name>
</gene>
<keyword evidence="9" id="KW-0482">Metalloprotease</keyword>
<evidence type="ECO:0000256" key="9">
    <source>
        <dbReference type="ARBA" id="ARBA00023049"/>
    </source>
</evidence>
<comment type="similarity">
    <text evidence="4">Belongs to the peptidase M29 family.</text>
</comment>
<name>A0ABW4LVS7_9BACI</name>
<evidence type="ECO:0000256" key="1">
    <source>
        <dbReference type="ARBA" id="ARBA00001941"/>
    </source>
</evidence>
<evidence type="ECO:0000256" key="5">
    <source>
        <dbReference type="ARBA" id="ARBA00022438"/>
    </source>
</evidence>
<dbReference type="Pfam" id="PF02073">
    <property type="entry name" value="Peptidase_M29"/>
    <property type="match status" value="1"/>
</dbReference>
<dbReference type="InterPro" id="IPR035097">
    <property type="entry name" value="M29_N-terminal"/>
</dbReference>
<comment type="cofactor">
    <cofactor evidence="2">
        <name>Mg(2+)</name>
        <dbReference type="ChEBI" id="CHEBI:18420"/>
    </cofactor>
</comment>
<proteinExistence type="inferred from homology"/>
<evidence type="ECO:0000256" key="7">
    <source>
        <dbReference type="ARBA" id="ARBA00022723"/>
    </source>
</evidence>
<dbReference type="GO" id="GO:0004177">
    <property type="term" value="F:aminopeptidase activity"/>
    <property type="evidence" value="ECO:0007669"/>
    <property type="project" value="UniProtKB-KW"/>
</dbReference>
<reference evidence="11" key="1">
    <citation type="journal article" date="2019" name="Int. J. Syst. Evol. Microbiol.">
        <title>The Global Catalogue of Microorganisms (GCM) 10K type strain sequencing project: providing services to taxonomists for standard genome sequencing and annotation.</title>
        <authorList>
            <consortium name="The Broad Institute Genomics Platform"/>
            <consortium name="The Broad Institute Genome Sequencing Center for Infectious Disease"/>
            <person name="Wu L."/>
            <person name="Ma J."/>
        </authorList>
    </citation>
    <scope>NUCLEOTIDE SEQUENCE [LARGE SCALE GENOMIC DNA]</scope>
    <source>
        <strain evidence="11">CCUG 49339</strain>
    </source>
</reference>
<keyword evidence="8" id="KW-0378">Hydrolase</keyword>
<organism evidence="10 11">
    <name type="scientific">Bacillus salitolerans</name>
    <dbReference type="NCBI Taxonomy" id="1437434"/>
    <lineage>
        <taxon>Bacteria</taxon>
        <taxon>Bacillati</taxon>
        <taxon>Bacillota</taxon>
        <taxon>Bacilli</taxon>
        <taxon>Bacillales</taxon>
        <taxon>Bacillaceae</taxon>
        <taxon>Bacillus</taxon>
    </lineage>
</organism>
<comment type="cofactor">
    <cofactor evidence="3">
        <name>Zn(2+)</name>
        <dbReference type="ChEBI" id="CHEBI:29105"/>
    </cofactor>
</comment>
<keyword evidence="5 10" id="KW-0031">Aminopeptidase</keyword>
<sequence>MDIRLKKLAETVVHYSLDVKPGEKVLIQGLNISDFDILSPFMDEVYKAGGQVFIHTTNYRTNRKMMLMGTEEQFKLDAKLKLNQVKEMDAVLVILGEDNASEYADIPAEKRGVYRQAYKAVSDEQLKKKWVLFNYPTKAYAQLAGMSTDAYADFLYETCTMDYSNMSKAMTALVDLMDKTQNVRIVAPNTDLRFSIKDMKSIKCDGKINLPDGEVFTAPIKDSVSGTITFNTRSMYSGQTFNYIQLTFENGKIVSCESDNKEQLEALLNTDDGARYIGEFAIGVNPFINRIMNDIGFDEKINGSIHFALGEAYEEADNGNKSAIHWDIVLLMKPEFGGGEIYFDDVLISKDGRFVVDTLFGLNPENLL</sequence>
<dbReference type="InterPro" id="IPR000787">
    <property type="entry name" value="Peptidase_M29"/>
</dbReference>
<evidence type="ECO:0000256" key="8">
    <source>
        <dbReference type="ARBA" id="ARBA00022801"/>
    </source>
</evidence>
<accession>A0ABW4LVS7</accession>
<dbReference type="EMBL" id="JBHUEM010000054">
    <property type="protein sequence ID" value="MFD1739188.1"/>
    <property type="molecule type" value="Genomic_DNA"/>
</dbReference>
<evidence type="ECO:0000313" key="11">
    <source>
        <dbReference type="Proteomes" id="UP001597214"/>
    </source>
</evidence>
<evidence type="ECO:0000256" key="4">
    <source>
        <dbReference type="ARBA" id="ARBA00008236"/>
    </source>
</evidence>
<dbReference type="RefSeq" id="WP_377930422.1">
    <property type="nucleotide sequence ID" value="NZ_JBHUEM010000054.1"/>
</dbReference>
<dbReference type="SUPFAM" id="SSF144052">
    <property type="entry name" value="Thermophilic metalloprotease-like"/>
    <property type="match status" value="1"/>
</dbReference>
<dbReference type="Gene3D" id="3.40.1830.10">
    <property type="entry name" value="Thermophilic metalloprotease (M29)"/>
    <property type="match status" value="1"/>
</dbReference>
<dbReference type="InterPro" id="IPR052170">
    <property type="entry name" value="M29_Exopeptidase"/>
</dbReference>
<evidence type="ECO:0000256" key="2">
    <source>
        <dbReference type="ARBA" id="ARBA00001946"/>
    </source>
</evidence>
<comment type="cofactor">
    <cofactor evidence="1">
        <name>Co(2+)</name>
        <dbReference type="ChEBI" id="CHEBI:48828"/>
    </cofactor>
</comment>
<evidence type="ECO:0000313" key="10">
    <source>
        <dbReference type="EMBL" id="MFD1739188.1"/>
    </source>
</evidence>
<keyword evidence="6" id="KW-0645">Protease</keyword>
<comment type="caution">
    <text evidence="10">The sequence shown here is derived from an EMBL/GenBank/DDBJ whole genome shotgun (WGS) entry which is preliminary data.</text>
</comment>
<dbReference type="Proteomes" id="UP001597214">
    <property type="component" value="Unassembled WGS sequence"/>
</dbReference>
<evidence type="ECO:0000256" key="3">
    <source>
        <dbReference type="ARBA" id="ARBA00001947"/>
    </source>
</evidence>
<keyword evidence="11" id="KW-1185">Reference proteome</keyword>
<keyword evidence="7" id="KW-0479">Metal-binding</keyword>
<evidence type="ECO:0000256" key="6">
    <source>
        <dbReference type="ARBA" id="ARBA00022670"/>
    </source>
</evidence>